<dbReference type="PANTHER" id="PTHR11017">
    <property type="entry name" value="LEUCINE-RICH REPEAT-CONTAINING PROTEIN"/>
    <property type="match status" value="1"/>
</dbReference>
<dbReference type="InterPro" id="IPR002182">
    <property type="entry name" value="NB-ARC"/>
</dbReference>
<evidence type="ECO:0000259" key="1">
    <source>
        <dbReference type="Pfam" id="PF00931"/>
    </source>
</evidence>
<comment type="caution">
    <text evidence="2">The sequence shown here is derived from an EMBL/GenBank/DDBJ whole genome shotgun (WGS) entry which is preliminary data.</text>
</comment>
<dbReference type="GO" id="GO:0006952">
    <property type="term" value="P:defense response"/>
    <property type="evidence" value="ECO:0007669"/>
    <property type="project" value="InterPro"/>
</dbReference>
<dbReference type="InterPro" id="IPR042197">
    <property type="entry name" value="Apaf_helical"/>
</dbReference>
<accession>A0AA38F375</accession>
<dbReference type="InterPro" id="IPR027417">
    <property type="entry name" value="P-loop_NTPase"/>
</dbReference>
<dbReference type="SUPFAM" id="SSF52540">
    <property type="entry name" value="P-loop containing nucleoside triphosphate hydrolases"/>
    <property type="match status" value="1"/>
</dbReference>
<evidence type="ECO:0000313" key="2">
    <source>
        <dbReference type="EMBL" id="KAH9288008.1"/>
    </source>
</evidence>
<dbReference type="Pfam" id="PF00931">
    <property type="entry name" value="NB-ARC"/>
    <property type="match status" value="1"/>
</dbReference>
<proteinExistence type="predicted"/>
<dbReference type="EMBL" id="JAHRHJ020003813">
    <property type="protein sequence ID" value="KAH9288008.1"/>
    <property type="molecule type" value="Genomic_DNA"/>
</dbReference>
<feature type="non-terminal residue" evidence="2">
    <location>
        <position position="1"/>
    </location>
</feature>
<dbReference type="Proteomes" id="UP000824469">
    <property type="component" value="Unassembled WGS sequence"/>
</dbReference>
<dbReference type="Gene3D" id="1.10.8.430">
    <property type="entry name" value="Helical domain of apoptotic protease-activating factors"/>
    <property type="match status" value="1"/>
</dbReference>
<organism evidence="2 3">
    <name type="scientific">Taxus chinensis</name>
    <name type="common">Chinese yew</name>
    <name type="synonym">Taxus wallichiana var. chinensis</name>
    <dbReference type="NCBI Taxonomy" id="29808"/>
    <lineage>
        <taxon>Eukaryota</taxon>
        <taxon>Viridiplantae</taxon>
        <taxon>Streptophyta</taxon>
        <taxon>Embryophyta</taxon>
        <taxon>Tracheophyta</taxon>
        <taxon>Spermatophyta</taxon>
        <taxon>Pinopsida</taxon>
        <taxon>Pinidae</taxon>
        <taxon>Conifers II</taxon>
        <taxon>Cupressales</taxon>
        <taxon>Taxaceae</taxon>
        <taxon>Taxus</taxon>
    </lineage>
</organism>
<dbReference type="AlphaFoldDB" id="A0AA38F375"/>
<dbReference type="PRINTS" id="PR00364">
    <property type="entry name" value="DISEASERSIST"/>
</dbReference>
<protein>
    <recommendedName>
        <fullName evidence="1">NB-ARC domain-containing protein</fullName>
    </recommendedName>
</protein>
<feature type="domain" description="NB-ARC" evidence="1">
    <location>
        <begin position="3"/>
        <end position="175"/>
    </location>
</feature>
<reference evidence="2 3" key="1">
    <citation type="journal article" date="2021" name="Nat. Plants">
        <title>The Taxus genome provides insights into paclitaxel biosynthesis.</title>
        <authorList>
            <person name="Xiong X."/>
            <person name="Gou J."/>
            <person name="Liao Q."/>
            <person name="Li Y."/>
            <person name="Zhou Q."/>
            <person name="Bi G."/>
            <person name="Li C."/>
            <person name="Du R."/>
            <person name="Wang X."/>
            <person name="Sun T."/>
            <person name="Guo L."/>
            <person name="Liang H."/>
            <person name="Lu P."/>
            <person name="Wu Y."/>
            <person name="Zhang Z."/>
            <person name="Ro D.K."/>
            <person name="Shang Y."/>
            <person name="Huang S."/>
            <person name="Yan J."/>
        </authorList>
    </citation>
    <scope>NUCLEOTIDE SEQUENCE [LARGE SCALE GENOMIC DNA]</scope>
    <source>
        <strain evidence="2">Ta-2019</strain>
    </source>
</reference>
<dbReference type="Gene3D" id="3.40.50.300">
    <property type="entry name" value="P-loop containing nucleotide triphosphate hydrolases"/>
    <property type="match status" value="1"/>
</dbReference>
<keyword evidence="3" id="KW-1185">Reference proteome</keyword>
<dbReference type="OMA" id="CKYSFVR"/>
<dbReference type="InterPro" id="IPR044974">
    <property type="entry name" value="Disease_R_plants"/>
</dbReference>
<dbReference type="GO" id="GO:0043531">
    <property type="term" value="F:ADP binding"/>
    <property type="evidence" value="ECO:0007669"/>
    <property type="project" value="InterPro"/>
</dbReference>
<name>A0AA38F375_TAXCH</name>
<feature type="non-terminal residue" evidence="2">
    <location>
        <position position="349"/>
    </location>
</feature>
<evidence type="ECO:0000313" key="3">
    <source>
        <dbReference type="Proteomes" id="UP000824469"/>
    </source>
</evidence>
<sequence>IKDKISEVIKLLEFDNDKPAVAVVVYGIGGAGKTTLANEVYATLNLQGWKHSKVTLIKNMESHPNIEELQTQILSDLTGGKHETVRDYQRGQQQLKCILERGEVFIYIDNILSKEHLENLLPKQINSQRKVRILATARKTDASVVFECCGVKPCELYPIESLPVESALELLCRKIDREREINSIVDERPEARKIAQKCSCCPLFLEVVGAYLHKRHNKIEAYENVLLWLREGEAFSCYKEDRFDESRILFAYHELQPSAQEAFLDICSFFSDWEWDEVACIVGEEELECLHEGALLKRILEVEEYYGCYQRKVWRISIHDLILTAARNKSKGDRFRNAADFSKALESEE</sequence>
<gene>
    <name evidence="2" type="ORF">KI387_032125</name>
</gene>